<dbReference type="FunFam" id="3.40.50.300:FF:000425">
    <property type="entry name" value="Probable ABC transporter, ATP-binding subunit"/>
    <property type="match status" value="1"/>
</dbReference>
<dbReference type="GO" id="GO:0016887">
    <property type="term" value="F:ATP hydrolysis activity"/>
    <property type="evidence" value="ECO:0007669"/>
    <property type="project" value="InterPro"/>
</dbReference>
<keyword evidence="2" id="KW-0547">Nucleotide-binding</keyword>
<dbReference type="InterPro" id="IPR017871">
    <property type="entry name" value="ABC_transporter-like_CS"/>
</dbReference>
<dbReference type="InterPro" id="IPR027417">
    <property type="entry name" value="P-loop_NTPase"/>
</dbReference>
<gene>
    <name evidence="6" type="ORF">OSTQU699_LOCUS3229</name>
</gene>
<keyword evidence="3" id="KW-0067">ATP-binding</keyword>
<name>A0A8S1IRL5_9CHLO</name>
<dbReference type="GO" id="GO:0005524">
    <property type="term" value="F:ATP binding"/>
    <property type="evidence" value="ECO:0007669"/>
    <property type="project" value="UniProtKB-KW"/>
</dbReference>
<evidence type="ECO:0000313" key="6">
    <source>
        <dbReference type="EMBL" id="CAD7697868.1"/>
    </source>
</evidence>
<evidence type="ECO:0000256" key="2">
    <source>
        <dbReference type="ARBA" id="ARBA00022741"/>
    </source>
</evidence>
<dbReference type="SUPFAM" id="SSF52540">
    <property type="entry name" value="P-loop containing nucleoside triphosphate hydrolases"/>
    <property type="match status" value="1"/>
</dbReference>
<dbReference type="PANTHER" id="PTHR42781">
    <property type="entry name" value="SPERMIDINE/PUTRESCINE IMPORT ATP-BINDING PROTEIN POTA"/>
    <property type="match status" value="1"/>
</dbReference>
<dbReference type="SMART" id="SM00382">
    <property type="entry name" value="AAA"/>
    <property type="match status" value="1"/>
</dbReference>
<evidence type="ECO:0000313" key="7">
    <source>
        <dbReference type="Proteomes" id="UP000708148"/>
    </source>
</evidence>
<dbReference type="AlphaFoldDB" id="A0A8S1IRL5"/>
<accession>A0A8S1IRL5</accession>
<comment type="caution">
    <text evidence="6">The sequence shown here is derived from an EMBL/GenBank/DDBJ whole genome shotgun (WGS) entry which is preliminary data.</text>
</comment>
<dbReference type="PANTHER" id="PTHR42781:SF4">
    <property type="entry name" value="SPERMIDINE_PUTRESCINE IMPORT ATP-BINDING PROTEIN POTA"/>
    <property type="match status" value="1"/>
</dbReference>
<sequence>MGPGGVVSGSVADATVCAAQALPTGAHASKSPRFAGAAAAGASTAESAEAKGEGLVKDFGQDQRLNGVGNEVSAASVPGSQEQEQALELEVKGLKKLFKTKKGIFTALDGVDIKIKPKSTVALLGPSGSGKTTLLRIISGLEEPTEGAVYFDGVDVTSVPVQDRNLGFVFQSYAMFKHMSIADNISFGLRIRKKDVDIDKRVEELLELVELPGIGNRYPSQLSGGQRQRIALARALANSPRLLLLDEPFGALDVMVRKNLRAGLKKIISRLGITTLFVTHDKDEAFDLADEVAIFHRGSIAQSGASEDVKRDPLSPFVLNFIHDVNKVPANCQLLRRMKYSTHKSMAMFQPKDMVVHTDMNAPGPLAPATVAERYNIGFMVKYSVKFDDGVEVELHASREDSNEGGSLDFDVGQRVYVFVDPNVFMDFEPEELDATPGATQ</sequence>
<evidence type="ECO:0000256" key="4">
    <source>
        <dbReference type="ARBA" id="ARBA00023032"/>
    </source>
</evidence>
<feature type="domain" description="ABC transporter" evidence="5">
    <location>
        <begin position="89"/>
        <end position="322"/>
    </location>
</feature>
<dbReference type="PROSITE" id="PS50893">
    <property type="entry name" value="ABC_TRANSPORTER_2"/>
    <property type="match status" value="1"/>
</dbReference>
<dbReference type="OrthoDB" id="6593433at2759"/>
<keyword evidence="7" id="KW-1185">Reference proteome</keyword>
<dbReference type="Pfam" id="PF00005">
    <property type="entry name" value="ABC_tran"/>
    <property type="match status" value="1"/>
</dbReference>
<dbReference type="InterPro" id="IPR050093">
    <property type="entry name" value="ABC_SmlMolc_Importer"/>
</dbReference>
<dbReference type="Proteomes" id="UP000708148">
    <property type="component" value="Unassembled WGS sequence"/>
</dbReference>
<dbReference type="PROSITE" id="PS00211">
    <property type="entry name" value="ABC_TRANSPORTER_1"/>
    <property type="match status" value="1"/>
</dbReference>
<evidence type="ECO:0000259" key="5">
    <source>
        <dbReference type="PROSITE" id="PS50893"/>
    </source>
</evidence>
<dbReference type="EMBL" id="CAJHUC010000723">
    <property type="protein sequence ID" value="CAD7697868.1"/>
    <property type="molecule type" value="Genomic_DNA"/>
</dbReference>
<keyword evidence="4" id="KW-0764">Sulfate transport</keyword>
<proteinExistence type="predicted"/>
<evidence type="ECO:0000256" key="1">
    <source>
        <dbReference type="ARBA" id="ARBA00022448"/>
    </source>
</evidence>
<reference evidence="6" key="1">
    <citation type="submission" date="2020-12" db="EMBL/GenBank/DDBJ databases">
        <authorList>
            <person name="Iha C."/>
        </authorList>
    </citation>
    <scope>NUCLEOTIDE SEQUENCE</scope>
</reference>
<organism evidence="6 7">
    <name type="scientific">Ostreobium quekettii</name>
    <dbReference type="NCBI Taxonomy" id="121088"/>
    <lineage>
        <taxon>Eukaryota</taxon>
        <taxon>Viridiplantae</taxon>
        <taxon>Chlorophyta</taxon>
        <taxon>core chlorophytes</taxon>
        <taxon>Ulvophyceae</taxon>
        <taxon>TCBD clade</taxon>
        <taxon>Bryopsidales</taxon>
        <taxon>Ostreobineae</taxon>
        <taxon>Ostreobiaceae</taxon>
        <taxon>Ostreobium</taxon>
    </lineage>
</organism>
<keyword evidence="1" id="KW-0813">Transport</keyword>
<evidence type="ECO:0000256" key="3">
    <source>
        <dbReference type="ARBA" id="ARBA00022840"/>
    </source>
</evidence>
<protein>
    <recommendedName>
        <fullName evidence="5">ABC transporter domain-containing protein</fullName>
    </recommendedName>
</protein>
<dbReference type="InterPro" id="IPR003593">
    <property type="entry name" value="AAA+_ATPase"/>
</dbReference>
<dbReference type="Gene3D" id="3.40.50.300">
    <property type="entry name" value="P-loop containing nucleotide triphosphate hydrolases"/>
    <property type="match status" value="1"/>
</dbReference>
<dbReference type="InterPro" id="IPR003439">
    <property type="entry name" value="ABC_transporter-like_ATP-bd"/>
</dbReference>